<evidence type="ECO:0000256" key="1">
    <source>
        <dbReference type="SAM" id="MobiDB-lite"/>
    </source>
</evidence>
<proteinExistence type="predicted"/>
<organism evidence="2 3">
    <name type="scientific">Promicromonospora soli</name>
    <dbReference type="NCBI Taxonomy" id="2035533"/>
    <lineage>
        <taxon>Bacteria</taxon>
        <taxon>Bacillati</taxon>
        <taxon>Actinomycetota</taxon>
        <taxon>Actinomycetes</taxon>
        <taxon>Micrococcales</taxon>
        <taxon>Promicromonosporaceae</taxon>
        <taxon>Promicromonospora</taxon>
    </lineage>
</organism>
<feature type="region of interest" description="Disordered" evidence="1">
    <location>
        <begin position="40"/>
        <end position="66"/>
    </location>
</feature>
<reference evidence="2" key="2">
    <citation type="submission" date="2020-09" db="EMBL/GenBank/DDBJ databases">
        <authorList>
            <person name="Sun Q."/>
            <person name="Zhou Y."/>
        </authorList>
    </citation>
    <scope>NUCLEOTIDE SEQUENCE</scope>
    <source>
        <strain evidence="2">CGMCC 4.7398</strain>
    </source>
</reference>
<evidence type="ECO:0000313" key="2">
    <source>
        <dbReference type="EMBL" id="GHH71571.1"/>
    </source>
</evidence>
<sequence>MPDVDGRGITREDSLYWLKARLRRAGPSGRLGPALRALRALRAPHRTPTAYRPGPPTSRYGRSGRP</sequence>
<dbReference type="EMBL" id="BNAS01000002">
    <property type="protein sequence ID" value="GHH71571.1"/>
    <property type="molecule type" value="Genomic_DNA"/>
</dbReference>
<reference evidence="2" key="1">
    <citation type="journal article" date="2014" name="Int. J. Syst. Evol. Microbiol.">
        <title>Complete genome sequence of Corynebacterium casei LMG S-19264T (=DSM 44701T), isolated from a smear-ripened cheese.</title>
        <authorList>
            <consortium name="US DOE Joint Genome Institute (JGI-PGF)"/>
            <person name="Walter F."/>
            <person name="Albersmeier A."/>
            <person name="Kalinowski J."/>
            <person name="Ruckert C."/>
        </authorList>
    </citation>
    <scope>NUCLEOTIDE SEQUENCE</scope>
    <source>
        <strain evidence="2">CGMCC 4.7398</strain>
    </source>
</reference>
<comment type="caution">
    <text evidence="2">The sequence shown here is derived from an EMBL/GenBank/DDBJ whole genome shotgun (WGS) entry which is preliminary data.</text>
</comment>
<keyword evidence="3" id="KW-1185">Reference proteome</keyword>
<protein>
    <submittedName>
        <fullName evidence="2">Uncharacterized protein</fullName>
    </submittedName>
</protein>
<dbReference type="AlphaFoldDB" id="A0A919FSG8"/>
<name>A0A919FSG8_9MICO</name>
<gene>
    <name evidence="2" type="ORF">GCM10017772_20220</name>
</gene>
<dbReference type="Proteomes" id="UP000627369">
    <property type="component" value="Unassembled WGS sequence"/>
</dbReference>
<accession>A0A919FSG8</accession>
<evidence type="ECO:0000313" key="3">
    <source>
        <dbReference type="Proteomes" id="UP000627369"/>
    </source>
</evidence>